<name>A0A9R0JSW9_SPIOL</name>
<organism evidence="2 3">
    <name type="scientific">Spinacia oleracea</name>
    <name type="common">Spinach</name>
    <dbReference type="NCBI Taxonomy" id="3562"/>
    <lineage>
        <taxon>Eukaryota</taxon>
        <taxon>Viridiplantae</taxon>
        <taxon>Streptophyta</taxon>
        <taxon>Embryophyta</taxon>
        <taxon>Tracheophyta</taxon>
        <taxon>Spermatophyta</taxon>
        <taxon>Magnoliopsida</taxon>
        <taxon>eudicotyledons</taxon>
        <taxon>Gunneridae</taxon>
        <taxon>Pentapetalae</taxon>
        <taxon>Caryophyllales</taxon>
        <taxon>Chenopodiaceae</taxon>
        <taxon>Chenopodioideae</taxon>
        <taxon>Anserineae</taxon>
        <taxon>Spinacia</taxon>
    </lineage>
</organism>
<evidence type="ECO:0000313" key="3">
    <source>
        <dbReference type="RefSeq" id="XP_021845905.2"/>
    </source>
</evidence>
<dbReference type="PANTHER" id="PTHR35280">
    <property type="entry name" value="F17L21.9"/>
    <property type="match status" value="1"/>
</dbReference>
<evidence type="ECO:0008006" key="4">
    <source>
        <dbReference type="Google" id="ProtNLM"/>
    </source>
</evidence>
<evidence type="ECO:0000256" key="1">
    <source>
        <dbReference type="SAM" id="MobiDB-lite"/>
    </source>
</evidence>
<accession>A0A9R0JSW9</accession>
<dbReference type="Proteomes" id="UP000813463">
    <property type="component" value="Chromosome 1"/>
</dbReference>
<gene>
    <name evidence="3" type="primary">LOC110785714</name>
</gene>
<reference evidence="2" key="1">
    <citation type="journal article" date="2021" name="Nat. Commun.">
        <title>Genomic analyses provide insights into spinach domestication and the genetic basis of agronomic traits.</title>
        <authorList>
            <person name="Cai X."/>
            <person name="Sun X."/>
            <person name="Xu C."/>
            <person name="Sun H."/>
            <person name="Wang X."/>
            <person name="Ge C."/>
            <person name="Zhang Z."/>
            <person name="Wang Q."/>
            <person name="Fei Z."/>
            <person name="Jiao C."/>
            <person name="Wang Q."/>
        </authorList>
    </citation>
    <scope>NUCLEOTIDE SEQUENCE [LARGE SCALE GENOMIC DNA]</scope>
    <source>
        <strain evidence="2">cv. Varoflay</strain>
    </source>
</reference>
<proteinExistence type="predicted"/>
<dbReference type="RefSeq" id="XP_021845905.2">
    <property type="nucleotide sequence ID" value="XM_021990213.2"/>
</dbReference>
<dbReference type="AlphaFoldDB" id="A0A9R0JSW9"/>
<evidence type="ECO:0000313" key="2">
    <source>
        <dbReference type="Proteomes" id="UP000813463"/>
    </source>
</evidence>
<dbReference type="GeneID" id="110785714"/>
<reference evidence="3" key="2">
    <citation type="submission" date="2025-08" db="UniProtKB">
        <authorList>
            <consortium name="RefSeq"/>
        </authorList>
    </citation>
    <scope>IDENTIFICATION</scope>
    <source>
        <tissue evidence="3">Leaf</tissue>
    </source>
</reference>
<dbReference type="KEGG" id="soe:110785714"/>
<keyword evidence="2" id="KW-1185">Reference proteome</keyword>
<protein>
    <recommendedName>
        <fullName evidence="4">DEK C-terminal domain-containing protein</fullName>
    </recommendedName>
</protein>
<sequence>MAISSKKVELIQIAIQKFIESEESSTAETSTTSDVSGDERQFLVKLLSQLETMKEDEVANQSEQLIEQKEVPSGKASEVETTSNNETETPKKKTGVEAEDVVKELKKLEKQNRTTHWLLSALIVLTVAWQVSEVSLLLKLKQGFRNPFKSLGNMVAGMVKHHTVTEEEAEKSSLLSTVNGEKPLKLPHMDLTGLIKTDGE</sequence>
<feature type="region of interest" description="Disordered" evidence="1">
    <location>
        <begin position="56"/>
        <end position="96"/>
    </location>
</feature>
<dbReference type="PANTHER" id="PTHR35280:SF1">
    <property type="entry name" value="F17L21.9"/>
    <property type="match status" value="1"/>
</dbReference>